<gene>
    <name evidence="2" type="ORF">HF295_04215</name>
</gene>
<feature type="transmembrane region" description="Helical" evidence="1">
    <location>
        <begin position="12"/>
        <end position="29"/>
    </location>
</feature>
<evidence type="ECO:0000313" key="3">
    <source>
        <dbReference type="Proteomes" id="UP000512167"/>
    </source>
</evidence>
<organism evidence="2 3">
    <name type="scientific">Hujiaoplasma nucleasis</name>
    <dbReference type="NCBI Taxonomy" id="2725268"/>
    <lineage>
        <taxon>Bacteria</taxon>
        <taxon>Bacillati</taxon>
        <taxon>Mycoplasmatota</taxon>
        <taxon>Mollicutes</taxon>
        <taxon>Candidatus Izemoplasmatales</taxon>
        <taxon>Hujiaoplasmataceae</taxon>
        <taxon>Hujiaoplasma</taxon>
    </lineage>
</organism>
<feature type="transmembrane region" description="Helical" evidence="1">
    <location>
        <begin position="49"/>
        <end position="69"/>
    </location>
</feature>
<keyword evidence="1" id="KW-0812">Transmembrane</keyword>
<evidence type="ECO:0000313" key="2">
    <source>
        <dbReference type="EMBL" id="QLY40109.1"/>
    </source>
</evidence>
<dbReference type="RefSeq" id="WP_312030930.1">
    <property type="nucleotide sequence ID" value="NZ_CP051151.1"/>
</dbReference>
<proteinExistence type="predicted"/>
<evidence type="ECO:0000256" key="1">
    <source>
        <dbReference type="SAM" id="Phobius"/>
    </source>
</evidence>
<dbReference type="KEGG" id="tbk:HF295_04215"/>
<keyword evidence="3" id="KW-1185">Reference proteome</keyword>
<accession>A0A7L6N6C1</accession>
<dbReference type="Proteomes" id="UP000512167">
    <property type="component" value="Chromosome"/>
</dbReference>
<name>A0A7L6N6C1_9MOLU</name>
<keyword evidence="1" id="KW-0472">Membrane</keyword>
<protein>
    <submittedName>
        <fullName evidence="2">DUF1146 domain-containing protein</fullName>
    </submittedName>
</protein>
<reference evidence="2 3" key="1">
    <citation type="submission" date="2020-04" db="EMBL/GenBank/DDBJ databases">
        <authorList>
            <person name="Zheng R.K."/>
            <person name="Sun C.M."/>
        </authorList>
    </citation>
    <scope>NUCLEOTIDE SEQUENCE [LARGE SCALE GENOMIC DNA]</scope>
    <source>
        <strain evidence="3">zrk29</strain>
    </source>
</reference>
<dbReference type="AlphaFoldDB" id="A0A7L6N6C1"/>
<dbReference type="EMBL" id="CP051151">
    <property type="protein sequence ID" value="QLY40109.1"/>
    <property type="molecule type" value="Genomic_DNA"/>
</dbReference>
<sequence>MLALIEDSPFLIARILLFFVATYFIYIALQSIELSKIFKKNSADNIRFLFMVISMILGHLFVDAIISLFENLNRLL</sequence>
<keyword evidence="1" id="KW-1133">Transmembrane helix</keyword>